<dbReference type="Proteomes" id="UP000594261">
    <property type="component" value="Chromosome 4"/>
</dbReference>
<dbReference type="Gramene" id="QL04p081319:mrna">
    <property type="protein sequence ID" value="QL04p081319:mrna"/>
    <property type="gene ID" value="QL04p081319"/>
</dbReference>
<keyword evidence="3" id="KW-1185">Reference proteome</keyword>
<dbReference type="AlphaFoldDB" id="A0A7N2LHS8"/>
<accession>A0A7N2LHS8</accession>
<reference evidence="2 3" key="1">
    <citation type="journal article" date="2016" name="G3 (Bethesda)">
        <title>First Draft Assembly and Annotation of the Genome of a California Endemic Oak Quercus lobata Nee (Fagaceae).</title>
        <authorList>
            <person name="Sork V.L."/>
            <person name="Fitz-Gibbon S.T."/>
            <person name="Puiu D."/>
            <person name="Crepeau M."/>
            <person name="Gugger P.F."/>
            <person name="Sherman R."/>
            <person name="Stevens K."/>
            <person name="Langley C.H."/>
            <person name="Pellegrini M."/>
            <person name="Salzberg S.L."/>
        </authorList>
    </citation>
    <scope>NUCLEOTIDE SEQUENCE [LARGE SCALE GENOMIC DNA]</scope>
    <source>
        <strain evidence="2 3">cv. SW786</strain>
    </source>
</reference>
<proteinExistence type="predicted"/>
<feature type="region of interest" description="Disordered" evidence="1">
    <location>
        <begin position="117"/>
        <end position="151"/>
    </location>
</feature>
<organism evidence="2 3">
    <name type="scientific">Quercus lobata</name>
    <name type="common">Valley oak</name>
    <dbReference type="NCBI Taxonomy" id="97700"/>
    <lineage>
        <taxon>Eukaryota</taxon>
        <taxon>Viridiplantae</taxon>
        <taxon>Streptophyta</taxon>
        <taxon>Embryophyta</taxon>
        <taxon>Tracheophyta</taxon>
        <taxon>Spermatophyta</taxon>
        <taxon>Magnoliopsida</taxon>
        <taxon>eudicotyledons</taxon>
        <taxon>Gunneridae</taxon>
        <taxon>Pentapetalae</taxon>
        <taxon>rosids</taxon>
        <taxon>fabids</taxon>
        <taxon>Fagales</taxon>
        <taxon>Fagaceae</taxon>
        <taxon>Quercus</taxon>
    </lineage>
</organism>
<dbReference type="EMBL" id="LRBV02000012">
    <property type="status" value="NOT_ANNOTATED_CDS"/>
    <property type="molecule type" value="Genomic_DNA"/>
</dbReference>
<dbReference type="Proteomes" id="UP000594261">
    <property type="component" value="Chromosome 12"/>
</dbReference>
<dbReference type="EnsemblPlants" id="QL04p081319:mrna">
    <property type="protein sequence ID" value="QL04p081319:mrna"/>
    <property type="gene ID" value="QL04p081319"/>
</dbReference>
<dbReference type="EnsemblPlants" id="QL12p042963:mrna">
    <property type="protein sequence ID" value="QL12p042963:mrna"/>
    <property type="gene ID" value="QL12p042963"/>
</dbReference>
<sequence>MLKGKEKVGGTKQFRWLPLMHKTLLRLPAEEAAKGNKPSNTFKTDSFAFVAKEISTLFGKKSDFGWDNNLKMITCDAKTYQEEVMDTTTGSFSKSYVDIENEPDNRDSTEFVADNRKEGVVDKGKNEVESSTTGSGISKSHKRGCAPPSDDSVLTDLSDQLKEIIVVLKEINRGPVDCTTVYFEVMAMVADGYSKDMLATAFDNLCENKKAARGFLAKNAKLRKLWMESFLFTHL</sequence>
<name>A0A7N2LHS8_QUELO</name>
<evidence type="ECO:0000256" key="1">
    <source>
        <dbReference type="SAM" id="MobiDB-lite"/>
    </source>
</evidence>
<dbReference type="EMBL" id="LRBV02000004">
    <property type="status" value="NOT_ANNOTATED_CDS"/>
    <property type="molecule type" value="Genomic_DNA"/>
</dbReference>
<evidence type="ECO:0000313" key="3">
    <source>
        <dbReference type="Proteomes" id="UP000594261"/>
    </source>
</evidence>
<dbReference type="PANTHER" id="PTHR46929">
    <property type="entry name" value="EXPRESSED PROTEIN"/>
    <property type="match status" value="1"/>
</dbReference>
<feature type="compositionally biased region" description="Polar residues" evidence="1">
    <location>
        <begin position="129"/>
        <end position="138"/>
    </location>
</feature>
<protein>
    <recommendedName>
        <fullName evidence="4">Myb/SANT-like domain-containing protein</fullName>
    </recommendedName>
</protein>
<dbReference type="Gramene" id="QL12p042963:mrna">
    <property type="protein sequence ID" value="QL12p042963:mrna"/>
    <property type="gene ID" value="QL12p042963"/>
</dbReference>
<reference evidence="2" key="2">
    <citation type="submission" date="2021-01" db="UniProtKB">
        <authorList>
            <consortium name="EnsemblPlants"/>
        </authorList>
    </citation>
    <scope>IDENTIFICATION</scope>
</reference>
<dbReference type="InParanoid" id="A0A7N2LHS8"/>
<dbReference type="OMA" id="TAMNEHC"/>
<feature type="compositionally biased region" description="Basic and acidic residues" evidence="1">
    <location>
        <begin position="117"/>
        <end position="128"/>
    </location>
</feature>
<dbReference type="PANTHER" id="PTHR46929:SF23">
    <property type="entry name" value="L10-INTERACTING MYB DOMAIN-CONTAINING PROTEIN-LIKE"/>
    <property type="match status" value="1"/>
</dbReference>
<evidence type="ECO:0008006" key="4">
    <source>
        <dbReference type="Google" id="ProtNLM"/>
    </source>
</evidence>
<evidence type="ECO:0000313" key="2">
    <source>
        <dbReference type="EnsemblPlants" id="QL04p081319:mrna"/>
    </source>
</evidence>